<gene>
    <name evidence="2" type="ORF">GOODEAATRI_014901</name>
</gene>
<accession>A0ABV0NUM1</accession>
<evidence type="ECO:0000313" key="3">
    <source>
        <dbReference type="Proteomes" id="UP001476798"/>
    </source>
</evidence>
<comment type="caution">
    <text evidence="2">The sequence shown here is derived from an EMBL/GenBank/DDBJ whole genome shotgun (WGS) entry which is preliminary data.</text>
</comment>
<protein>
    <submittedName>
        <fullName evidence="2">Uncharacterized protein</fullName>
    </submittedName>
</protein>
<dbReference type="Proteomes" id="UP001476798">
    <property type="component" value="Unassembled WGS sequence"/>
</dbReference>
<organism evidence="2 3">
    <name type="scientific">Goodea atripinnis</name>
    <dbReference type="NCBI Taxonomy" id="208336"/>
    <lineage>
        <taxon>Eukaryota</taxon>
        <taxon>Metazoa</taxon>
        <taxon>Chordata</taxon>
        <taxon>Craniata</taxon>
        <taxon>Vertebrata</taxon>
        <taxon>Euteleostomi</taxon>
        <taxon>Actinopterygii</taxon>
        <taxon>Neopterygii</taxon>
        <taxon>Teleostei</taxon>
        <taxon>Neoteleostei</taxon>
        <taxon>Acanthomorphata</taxon>
        <taxon>Ovalentaria</taxon>
        <taxon>Atherinomorphae</taxon>
        <taxon>Cyprinodontiformes</taxon>
        <taxon>Goodeidae</taxon>
        <taxon>Goodea</taxon>
    </lineage>
</organism>
<dbReference type="EMBL" id="JAHRIO010051049">
    <property type="protein sequence ID" value="MEQ2175116.1"/>
    <property type="molecule type" value="Genomic_DNA"/>
</dbReference>
<proteinExistence type="predicted"/>
<feature type="region of interest" description="Disordered" evidence="1">
    <location>
        <begin position="122"/>
        <end position="147"/>
    </location>
</feature>
<evidence type="ECO:0000313" key="2">
    <source>
        <dbReference type="EMBL" id="MEQ2175116.1"/>
    </source>
</evidence>
<keyword evidence="3" id="KW-1185">Reference proteome</keyword>
<evidence type="ECO:0000256" key="1">
    <source>
        <dbReference type="SAM" id="MobiDB-lite"/>
    </source>
</evidence>
<reference evidence="2 3" key="1">
    <citation type="submission" date="2021-06" db="EMBL/GenBank/DDBJ databases">
        <authorList>
            <person name="Palmer J.M."/>
        </authorList>
    </citation>
    <scope>NUCLEOTIDE SEQUENCE [LARGE SCALE GENOMIC DNA]</scope>
    <source>
        <strain evidence="2 3">GA_2019</strain>
        <tissue evidence="2">Muscle</tissue>
    </source>
</reference>
<sequence length="147" mass="16375">MTSTRHCFHPTAPKAELQPVEPDISSTQPGGLLSAARCERWSFGTQTHAQQLPLYLQSALRSDRFLRDFIFSPSGNWKLGSADRCRRRINGRTDSVRRLAARLLAARTAELLEVFPSHFSPVLPPTGRPEHDQHGSLGVPARSPLPR</sequence>
<name>A0ABV0NUM1_9TELE</name>